<dbReference type="Pfam" id="PF01497">
    <property type="entry name" value="Peripla_BP_2"/>
    <property type="match status" value="1"/>
</dbReference>
<accession>A0ABQ2KZU5</accession>
<dbReference type="PANTHER" id="PTHR30532:SF26">
    <property type="entry name" value="IRON(3+)-HYDROXAMATE-BINDING PROTEIN FHUD"/>
    <property type="match status" value="1"/>
</dbReference>
<reference evidence="9" key="1">
    <citation type="journal article" date="2019" name="Int. J. Syst. Evol. Microbiol.">
        <title>The Global Catalogue of Microorganisms (GCM) 10K type strain sequencing project: providing services to taxonomists for standard genome sequencing and annotation.</title>
        <authorList>
            <consortium name="The Broad Institute Genomics Platform"/>
            <consortium name="The Broad Institute Genome Sequencing Center for Infectious Disease"/>
            <person name="Wu L."/>
            <person name="Ma J."/>
        </authorList>
    </citation>
    <scope>NUCLEOTIDE SEQUENCE [LARGE SCALE GENOMIC DNA]</scope>
    <source>
        <strain evidence="9">CGMCC 1.6964</strain>
    </source>
</reference>
<dbReference type="CDD" id="cd01138">
    <property type="entry name" value="FeuA"/>
    <property type="match status" value="1"/>
</dbReference>
<dbReference type="PROSITE" id="PS50983">
    <property type="entry name" value="FE_B12_PBP"/>
    <property type="match status" value="1"/>
</dbReference>
<keyword evidence="9" id="KW-1185">Reference proteome</keyword>
<evidence type="ECO:0000256" key="4">
    <source>
        <dbReference type="ARBA" id="ARBA00022729"/>
    </source>
</evidence>
<feature type="signal peptide" evidence="6">
    <location>
        <begin position="1"/>
        <end position="25"/>
    </location>
</feature>
<feature type="region of interest" description="Disordered" evidence="5">
    <location>
        <begin position="28"/>
        <end position="62"/>
    </location>
</feature>
<proteinExistence type="inferred from homology"/>
<comment type="similarity">
    <text evidence="2">Belongs to the bacterial solute-binding protein 8 family.</text>
</comment>
<keyword evidence="3" id="KW-0813">Transport</keyword>
<evidence type="ECO:0000256" key="3">
    <source>
        <dbReference type="ARBA" id="ARBA00022448"/>
    </source>
</evidence>
<gene>
    <name evidence="8" type="primary">yxeB</name>
    <name evidence="8" type="ORF">GCM10010969_16130</name>
</gene>
<sequence>MFIRKHWIAAAAVLLLLVMMLAACGSTNTEETDGSGQAAAAKTEVADSGTSTAEGAASDKKEAGEEAAAEGEMRTYASVKGDVSIPAKPQRIVTDYYAGELLTVGANVVGAEPSVKDNPFFDGLLENTEDVGYPTNLEKTMSLKPDLIVVMYDDQYEALSKIAPTVYIPYGTASTVEENVKLFGELTGRTAEADAFLADFEQTAEEGRAKLADVIDKKATFGLYEITNKGELWTFGENSGRAGQAIYNALELQMPEKIKTDVADKEGFLQLSMEVLPDYAADYMFITSYDPEKKGDKLKELQESAVWKNIPAVKDNHVFVNDFDKFYRYDPISIKGQITEIVDMLVKNAEENK</sequence>
<dbReference type="RefSeq" id="WP_018977144.1">
    <property type="nucleotide sequence ID" value="NZ_BMLN01000004.1"/>
</dbReference>
<keyword evidence="4 6" id="KW-0732">Signal</keyword>
<comment type="subcellular location">
    <subcellularLocation>
        <location evidence="1">Cell envelope</location>
    </subcellularLocation>
</comment>
<comment type="caution">
    <text evidence="8">The sequence shown here is derived from an EMBL/GenBank/DDBJ whole genome shotgun (WGS) entry which is preliminary data.</text>
</comment>
<dbReference type="PROSITE" id="PS51257">
    <property type="entry name" value="PROKAR_LIPOPROTEIN"/>
    <property type="match status" value="1"/>
</dbReference>
<evidence type="ECO:0000313" key="9">
    <source>
        <dbReference type="Proteomes" id="UP000606653"/>
    </source>
</evidence>
<evidence type="ECO:0000256" key="6">
    <source>
        <dbReference type="SAM" id="SignalP"/>
    </source>
</evidence>
<evidence type="ECO:0000256" key="1">
    <source>
        <dbReference type="ARBA" id="ARBA00004196"/>
    </source>
</evidence>
<dbReference type="EMBL" id="BMLN01000004">
    <property type="protein sequence ID" value="GGN97826.1"/>
    <property type="molecule type" value="Genomic_DNA"/>
</dbReference>
<evidence type="ECO:0000256" key="2">
    <source>
        <dbReference type="ARBA" id="ARBA00008814"/>
    </source>
</evidence>
<organism evidence="8 9">
    <name type="scientific">Saccharibacillus kuerlensis</name>
    <dbReference type="NCBI Taxonomy" id="459527"/>
    <lineage>
        <taxon>Bacteria</taxon>
        <taxon>Bacillati</taxon>
        <taxon>Bacillota</taxon>
        <taxon>Bacilli</taxon>
        <taxon>Bacillales</taxon>
        <taxon>Paenibacillaceae</taxon>
        <taxon>Saccharibacillus</taxon>
    </lineage>
</organism>
<protein>
    <submittedName>
        <fullName evidence="8">Iron(3+)-hydroxamate-binding protein YxeB</fullName>
    </submittedName>
</protein>
<dbReference type="InterPro" id="IPR051313">
    <property type="entry name" value="Bact_iron-sidero_bind"/>
</dbReference>
<evidence type="ECO:0000256" key="5">
    <source>
        <dbReference type="SAM" id="MobiDB-lite"/>
    </source>
</evidence>
<dbReference type="PANTHER" id="PTHR30532">
    <property type="entry name" value="IRON III DICITRATE-BINDING PERIPLASMIC PROTEIN"/>
    <property type="match status" value="1"/>
</dbReference>
<feature type="chain" id="PRO_5046967455" evidence="6">
    <location>
        <begin position="26"/>
        <end position="353"/>
    </location>
</feature>
<dbReference type="SUPFAM" id="SSF53807">
    <property type="entry name" value="Helical backbone' metal receptor"/>
    <property type="match status" value="1"/>
</dbReference>
<dbReference type="InterPro" id="IPR002491">
    <property type="entry name" value="ABC_transptr_periplasmic_BD"/>
</dbReference>
<dbReference type="Proteomes" id="UP000606653">
    <property type="component" value="Unassembled WGS sequence"/>
</dbReference>
<feature type="domain" description="Fe/B12 periplasmic-binding" evidence="7">
    <location>
        <begin position="91"/>
        <end position="349"/>
    </location>
</feature>
<dbReference type="Gene3D" id="3.40.50.1980">
    <property type="entry name" value="Nitrogenase molybdenum iron protein domain"/>
    <property type="match status" value="2"/>
</dbReference>
<name>A0ABQ2KZU5_9BACL</name>
<evidence type="ECO:0000313" key="8">
    <source>
        <dbReference type="EMBL" id="GGN97826.1"/>
    </source>
</evidence>
<evidence type="ECO:0000259" key="7">
    <source>
        <dbReference type="PROSITE" id="PS50983"/>
    </source>
</evidence>